<accession>A0A8D8LMB7</accession>
<proteinExistence type="predicted"/>
<reference evidence="2" key="1">
    <citation type="submission" date="2021-05" db="EMBL/GenBank/DDBJ databases">
        <authorList>
            <person name="Alioto T."/>
            <person name="Alioto T."/>
            <person name="Gomez Garrido J."/>
        </authorList>
    </citation>
    <scope>NUCLEOTIDE SEQUENCE</scope>
</reference>
<organism evidence="2">
    <name type="scientific">Cacopsylla melanoneura</name>
    <dbReference type="NCBI Taxonomy" id="428564"/>
    <lineage>
        <taxon>Eukaryota</taxon>
        <taxon>Metazoa</taxon>
        <taxon>Ecdysozoa</taxon>
        <taxon>Arthropoda</taxon>
        <taxon>Hexapoda</taxon>
        <taxon>Insecta</taxon>
        <taxon>Pterygota</taxon>
        <taxon>Neoptera</taxon>
        <taxon>Paraneoptera</taxon>
        <taxon>Hemiptera</taxon>
        <taxon>Sternorrhyncha</taxon>
        <taxon>Psylloidea</taxon>
        <taxon>Psyllidae</taxon>
        <taxon>Psyllinae</taxon>
        <taxon>Cacopsylla</taxon>
    </lineage>
</organism>
<evidence type="ECO:0000256" key="1">
    <source>
        <dbReference type="SAM" id="Phobius"/>
    </source>
</evidence>
<keyword evidence="1" id="KW-0472">Membrane</keyword>
<protein>
    <submittedName>
        <fullName evidence="2">Uncharacterized protein</fullName>
    </submittedName>
</protein>
<dbReference type="EMBL" id="HBUF01012122">
    <property type="protein sequence ID" value="CAG6608537.1"/>
    <property type="molecule type" value="Transcribed_RNA"/>
</dbReference>
<dbReference type="AlphaFoldDB" id="A0A8D8LMB7"/>
<evidence type="ECO:0000313" key="2">
    <source>
        <dbReference type="EMBL" id="CAG6608537.1"/>
    </source>
</evidence>
<feature type="transmembrane region" description="Helical" evidence="1">
    <location>
        <begin position="80"/>
        <end position="101"/>
    </location>
</feature>
<keyword evidence="1" id="KW-1133">Transmembrane helix</keyword>
<sequence>MYLIFVFKTNTTAFSPYTRGECCTASYISSRIHKMPPPTSWIFSKFSVINSSTTKISKNTKFKKTKKYILMIHKTHPSNFFFVLQIFQFLFMIFLFLFNLLNGQK</sequence>
<keyword evidence="1" id="KW-0812">Transmembrane</keyword>
<name>A0A8D8LMB7_9HEMI</name>